<dbReference type="RefSeq" id="WP_255217751.1">
    <property type="nucleotide sequence ID" value="NZ_LKLP01000107.1"/>
</dbReference>
<dbReference type="PATRIC" id="fig|1360.106.peg.351"/>
<dbReference type="Proteomes" id="UP000054230">
    <property type="component" value="Unassembled WGS sequence"/>
</dbReference>
<gene>
    <name evidence="1" type="ORF">LMG8520_2067</name>
</gene>
<comment type="caution">
    <text evidence="1">The sequence shown here is derived from an EMBL/GenBank/DDBJ whole genome shotgun (WGS) entry which is preliminary data.</text>
</comment>
<evidence type="ECO:0000313" key="2">
    <source>
        <dbReference type="Proteomes" id="UP000054230"/>
    </source>
</evidence>
<dbReference type="AlphaFoldDB" id="A0A0V8CYY7"/>
<protein>
    <submittedName>
        <fullName evidence="1">Uncharacterized protein</fullName>
    </submittedName>
</protein>
<evidence type="ECO:0000313" key="1">
    <source>
        <dbReference type="EMBL" id="KSU06544.1"/>
    </source>
</evidence>
<dbReference type="EMBL" id="LKLP01000107">
    <property type="protein sequence ID" value="KSU06544.1"/>
    <property type="molecule type" value="Genomic_DNA"/>
</dbReference>
<sequence length="44" mass="4837">MDSNLWTISKESKEIIKKIKSLPVAPVLTFNNFKGGVGIYAKLG</sequence>
<organism evidence="1 2">
    <name type="scientific">Lactococcus lactis subsp. lactis</name>
    <name type="common">Streptococcus lactis</name>
    <dbReference type="NCBI Taxonomy" id="1360"/>
    <lineage>
        <taxon>Bacteria</taxon>
        <taxon>Bacillati</taxon>
        <taxon>Bacillota</taxon>
        <taxon>Bacilli</taxon>
        <taxon>Lactobacillales</taxon>
        <taxon>Streptococcaceae</taxon>
        <taxon>Lactococcus</taxon>
    </lineage>
</organism>
<name>A0A0V8CYY7_LACLL</name>
<proteinExistence type="predicted"/>
<accession>A0A0V8CYY7</accession>
<reference evidence="2" key="1">
    <citation type="submission" date="2015-10" db="EMBL/GenBank/DDBJ databases">
        <title>Draft Genome Sequences of 11 Lactococcus lactis subspecies cremoris strains.</title>
        <authorList>
            <person name="Wels M."/>
            <person name="Backus L."/>
            <person name="Boekhorst J."/>
            <person name="Dijkstra A."/>
            <person name="Beerthuizen M."/>
            <person name="Kelly W."/>
            <person name="Siezen R."/>
            <person name="Bachmann H."/>
            <person name="Van Hijum S."/>
        </authorList>
    </citation>
    <scope>NUCLEOTIDE SEQUENCE [LARGE SCALE GENOMIC DNA]</scope>
    <source>
        <strain evidence="2">LMG8520</strain>
    </source>
</reference>